<dbReference type="SUPFAM" id="SSF53850">
    <property type="entry name" value="Periplasmic binding protein-like II"/>
    <property type="match status" value="1"/>
</dbReference>
<evidence type="ECO:0000256" key="1">
    <source>
        <dbReference type="ARBA" id="ARBA00004863"/>
    </source>
</evidence>
<organism evidence="6 7">
    <name type="scientific">Helicobacter cappadocius</name>
    <dbReference type="NCBI Taxonomy" id="3063998"/>
    <lineage>
        <taxon>Bacteria</taxon>
        <taxon>Pseudomonadati</taxon>
        <taxon>Campylobacterota</taxon>
        <taxon>Epsilonproteobacteria</taxon>
        <taxon>Campylobacterales</taxon>
        <taxon>Helicobacteraceae</taxon>
        <taxon>Helicobacter</taxon>
    </lineage>
</organism>
<evidence type="ECO:0000313" key="6">
    <source>
        <dbReference type="EMBL" id="MDP2538763.1"/>
    </source>
</evidence>
<sequence>MRFGKIDYLNLAPFDVFIKSYPTTSSFKKFLQSHKSYPARLNKDFLFKRIDAGFISSIAGYQSSLKNKVTTSGIIAKGSVWSVIVMPTSQSEDYQSATSNALCKVLDLKGEVLIGDRALLYRYNGGEHIDMGERWYQKKHLPFVFGRFCYNTHGDFYKNLSKHFNQKKTKIPYYILNEYSQKTSIPKKYILEYLKHIYYKIGPKERLGLKRFYRELLFKKIKKPSRF</sequence>
<dbReference type="RefSeq" id="WP_305516955.1">
    <property type="nucleotide sequence ID" value="NZ_JAUPEV010000005.1"/>
</dbReference>
<reference evidence="6 8" key="1">
    <citation type="submission" date="2023-07" db="EMBL/GenBank/DDBJ databases">
        <title>Unpublished Manusciprt.</title>
        <authorList>
            <person name="Aydin F."/>
            <person name="Tarhane S."/>
            <person name="Saticioglu I.B."/>
            <person name="Karakaya E."/>
            <person name="Abay S."/>
            <person name="Guran O."/>
            <person name="Bozkurt E."/>
            <person name="Uzum N."/>
            <person name="Olgun K."/>
            <person name="Jablonski D."/>
        </authorList>
    </citation>
    <scope>NUCLEOTIDE SEQUENCE</scope>
    <source>
        <strain evidence="8">faydin-H75</strain>
        <strain evidence="6">Faydin-H76</strain>
    </source>
</reference>
<accession>A0AA90T4V3</accession>
<dbReference type="EMBL" id="JAUYZK010000003">
    <property type="protein sequence ID" value="MDP2538763.1"/>
    <property type="molecule type" value="Genomic_DNA"/>
</dbReference>
<evidence type="ECO:0000313" key="5">
    <source>
        <dbReference type="EMBL" id="MDO7253111.1"/>
    </source>
</evidence>
<comment type="pathway">
    <text evidence="1 4">Quinol/quinone metabolism; menaquinone biosynthesis.</text>
</comment>
<evidence type="ECO:0000256" key="4">
    <source>
        <dbReference type="HAMAP-Rule" id="MF_00995"/>
    </source>
</evidence>
<comment type="caution">
    <text evidence="6">The sequence shown here is derived from an EMBL/GenBank/DDBJ whole genome shotgun (WGS) entry which is preliminary data.</text>
</comment>
<evidence type="ECO:0000256" key="2">
    <source>
        <dbReference type="ARBA" id="ARBA00022428"/>
    </source>
</evidence>
<dbReference type="EC" id="4.2.1.151" evidence="4"/>
<dbReference type="GO" id="GO:0016836">
    <property type="term" value="F:hydro-lyase activity"/>
    <property type="evidence" value="ECO:0007669"/>
    <property type="project" value="UniProtKB-UniRule"/>
</dbReference>
<keyword evidence="8" id="KW-1185">Reference proteome</keyword>
<dbReference type="PANTHER" id="PTHR37690">
    <property type="entry name" value="CHORISMATE DEHYDRATASE"/>
    <property type="match status" value="1"/>
</dbReference>
<comment type="catalytic activity">
    <reaction evidence="4">
        <text>chorismate = 3-[(1-carboxyvinyl)-oxy]benzoate + H2O</text>
        <dbReference type="Rhea" id="RHEA:40051"/>
        <dbReference type="ChEBI" id="CHEBI:15377"/>
        <dbReference type="ChEBI" id="CHEBI:29748"/>
        <dbReference type="ChEBI" id="CHEBI:76981"/>
        <dbReference type="EC" id="4.2.1.151"/>
    </reaction>
</comment>
<dbReference type="InterPro" id="IPR003773">
    <property type="entry name" value="Menaquinone_biosynth"/>
</dbReference>
<dbReference type="Proteomes" id="UP001177258">
    <property type="component" value="Unassembled WGS sequence"/>
</dbReference>
<dbReference type="PANTHER" id="PTHR37690:SF1">
    <property type="entry name" value="CHORISMATE DEHYDRATASE"/>
    <property type="match status" value="1"/>
</dbReference>
<dbReference type="HAMAP" id="MF_00995">
    <property type="entry name" value="MqnA"/>
    <property type="match status" value="1"/>
</dbReference>
<dbReference type="AlphaFoldDB" id="A0AA90T4V3"/>
<dbReference type="InterPro" id="IPR030868">
    <property type="entry name" value="MqnA"/>
</dbReference>
<dbReference type="Pfam" id="PF02621">
    <property type="entry name" value="VitK2_biosynth"/>
    <property type="match status" value="1"/>
</dbReference>
<evidence type="ECO:0000256" key="3">
    <source>
        <dbReference type="ARBA" id="ARBA00023239"/>
    </source>
</evidence>
<gene>
    <name evidence="4" type="primary">mqnA</name>
    <name evidence="5" type="ORF">Q5I04_04205</name>
    <name evidence="6" type="ORF">Q5I06_03060</name>
</gene>
<name>A0AA90T4V3_9HELI</name>
<reference evidence="5 7" key="3">
    <citation type="journal article" date="2024" name="Syst. Appl. Microbiol.">
        <title>Helicobacter cappadocius sp. nov., from lizards: The first psychrotrophic Helicobacter species.</title>
        <authorList>
            <person name="Aydin F."/>
            <person name="Tarhane S."/>
            <person name="Karakaya E."/>
            <person name="Abay S."/>
            <person name="Kayman T."/>
            <person name="Guran O."/>
            <person name="Bozkurt E."/>
            <person name="Uzum N."/>
            <person name="Avci A."/>
            <person name="Olgun K."/>
            <person name="Jablonski D."/>
            <person name="Guran C."/>
            <person name="Burcin Saticioglu I."/>
        </authorList>
    </citation>
    <scope>NUCLEOTIDE SEQUENCE [LARGE SCALE GENOMIC DNA]</scope>
    <source>
        <strain evidence="5">Faydin-H75</strain>
        <strain evidence="7">faydin-H76</strain>
    </source>
</reference>
<keyword evidence="3 4" id="KW-0456">Lyase</keyword>
<protein>
    <recommendedName>
        <fullName evidence="4">Chorismate dehydratase</fullName>
        <ecNumber evidence="4">4.2.1.151</ecNumber>
    </recommendedName>
    <alternativeName>
        <fullName evidence="4">Menaquinone biosynthetic enzyme MqnA</fullName>
    </alternativeName>
</protein>
<comment type="similarity">
    <text evidence="4">Belongs to the MqnA/MqnD family. MqnA subfamily.</text>
</comment>
<evidence type="ECO:0000313" key="8">
    <source>
        <dbReference type="Proteomes" id="UP001240777"/>
    </source>
</evidence>
<keyword evidence="2 4" id="KW-0474">Menaquinone biosynthesis</keyword>
<proteinExistence type="inferred from homology"/>
<reference evidence="5" key="2">
    <citation type="submission" date="2023-07" db="EMBL/GenBank/DDBJ databases">
        <authorList>
            <person name="Aydin F."/>
            <person name="Tarhane S."/>
            <person name="Saticioglu I.B."/>
            <person name="Karakaya E."/>
            <person name="Abay S."/>
            <person name="Guran O."/>
            <person name="Bozkurt E."/>
            <person name="Uzum N."/>
            <person name="Olgun K."/>
            <person name="Jablonski D."/>
        </authorList>
    </citation>
    <scope>NUCLEOTIDE SEQUENCE</scope>
    <source>
        <strain evidence="5">Faydin-H75</strain>
    </source>
</reference>
<dbReference type="EMBL" id="JAUPEV010000005">
    <property type="protein sequence ID" value="MDO7253111.1"/>
    <property type="molecule type" value="Genomic_DNA"/>
</dbReference>
<comment type="function">
    <text evidence="4">Catalyzes the dehydration of chorismate into 3-[(1-carboxyvinyl)oxy]benzoate, a step in the biosynthesis of menaquinone (MK, vitamin K2).</text>
</comment>
<evidence type="ECO:0000313" key="7">
    <source>
        <dbReference type="Proteomes" id="UP001177258"/>
    </source>
</evidence>
<dbReference type="GO" id="GO:0009234">
    <property type="term" value="P:menaquinone biosynthetic process"/>
    <property type="evidence" value="ECO:0007669"/>
    <property type="project" value="UniProtKB-UniRule"/>
</dbReference>
<dbReference type="Gene3D" id="3.40.190.10">
    <property type="entry name" value="Periplasmic binding protein-like II"/>
    <property type="match status" value="3"/>
</dbReference>
<dbReference type="Proteomes" id="UP001240777">
    <property type="component" value="Unassembled WGS sequence"/>
</dbReference>